<sequence>MLHVLDVVVDFLGARLLRPLTSVIDAVISGVYYFLWVSYFIGYCLVEGSTRAWNLVRCAASEVYRLYCDLCYTTQGVSEYFYGGATSGLRNARDLCQSVGLFLCNLLIELGNCVLWLLMLLPRIIAHIFDCVLEFVMHSIVARGLSLLNTVFRLSIGLTLLLVLYMFRRYVYLMLIYLLERARFEISTKTQIVYLWTDQQLTRFIENVRNEPVNAGGVCVICMERSRSIVIMPCRHLCLCKQCSQQLRLRFENRCPVCRNDILSFLPVYL</sequence>
<dbReference type="GO" id="GO:0061630">
    <property type="term" value="F:ubiquitin protein ligase activity"/>
    <property type="evidence" value="ECO:0007669"/>
    <property type="project" value="UniProtKB-EC"/>
</dbReference>
<evidence type="ECO:0000256" key="4">
    <source>
        <dbReference type="PROSITE-ProRule" id="PRU00175"/>
    </source>
</evidence>
<evidence type="ECO:0000256" key="2">
    <source>
        <dbReference type="ARBA" id="ARBA00022771"/>
    </source>
</evidence>
<accession>A0A6P4JEM3</accession>
<organism evidence="7 8">
    <name type="scientific">Drosophila kikkawai</name>
    <name type="common">Fruit fly</name>
    <dbReference type="NCBI Taxonomy" id="30033"/>
    <lineage>
        <taxon>Eukaryota</taxon>
        <taxon>Metazoa</taxon>
        <taxon>Ecdysozoa</taxon>
        <taxon>Arthropoda</taxon>
        <taxon>Hexapoda</taxon>
        <taxon>Insecta</taxon>
        <taxon>Pterygota</taxon>
        <taxon>Neoptera</taxon>
        <taxon>Endopterygota</taxon>
        <taxon>Diptera</taxon>
        <taxon>Brachycera</taxon>
        <taxon>Muscomorpha</taxon>
        <taxon>Ephydroidea</taxon>
        <taxon>Drosophilidae</taxon>
        <taxon>Drosophila</taxon>
        <taxon>Sophophora</taxon>
    </lineage>
</organism>
<evidence type="ECO:0000313" key="8">
    <source>
        <dbReference type="RefSeq" id="XP_017033038.1"/>
    </source>
</evidence>
<evidence type="ECO:0000313" key="7">
    <source>
        <dbReference type="Proteomes" id="UP001652661"/>
    </source>
</evidence>
<dbReference type="Gene3D" id="3.30.40.10">
    <property type="entry name" value="Zinc/RING finger domain, C3HC4 (zinc finger)"/>
    <property type="match status" value="1"/>
</dbReference>
<dbReference type="InterPro" id="IPR013083">
    <property type="entry name" value="Znf_RING/FYVE/PHD"/>
</dbReference>
<protein>
    <recommendedName>
        <fullName evidence="6">RING-type domain-containing protein</fullName>
    </recommendedName>
</protein>
<evidence type="ECO:0000256" key="3">
    <source>
        <dbReference type="ARBA" id="ARBA00022833"/>
    </source>
</evidence>
<dbReference type="GO" id="GO:0016567">
    <property type="term" value="P:protein ubiquitination"/>
    <property type="evidence" value="ECO:0007669"/>
    <property type="project" value="TreeGrafter"/>
</dbReference>
<keyword evidence="1" id="KW-0479">Metal-binding</keyword>
<dbReference type="PANTHER" id="PTHR22996">
    <property type="entry name" value="MAHOGUNIN"/>
    <property type="match status" value="1"/>
</dbReference>
<dbReference type="PANTHER" id="PTHR22996:SF0">
    <property type="entry name" value="RE60872P-RELATED"/>
    <property type="match status" value="1"/>
</dbReference>
<dbReference type="PROSITE" id="PS50089">
    <property type="entry name" value="ZF_RING_2"/>
    <property type="match status" value="1"/>
</dbReference>
<dbReference type="GeneID" id="108082216"/>
<dbReference type="AlphaFoldDB" id="A0A6P4JEM3"/>
<dbReference type="GO" id="GO:0005737">
    <property type="term" value="C:cytoplasm"/>
    <property type="evidence" value="ECO:0007669"/>
    <property type="project" value="TreeGrafter"/>
</dbReference>
<dbReference type="Pfam" id="PF13920">
    <property type="entry name" value="zf-C3HC4_3"/>
    <property type="match status" value="1"/>
</dbReference>
<feature type="transmembrane region" description="Helical" evidence="5">
    <location>
        <begin position="20"/>
        <end position="46"/>
    </location>
</feature>
<keyword evidence="3" id="KW-0862">Zinc</keyword>
<keyword evidence="5" id="KW-0472">Membrane</keyword>
<dbReference type="RefSeq" id="XP_017033038.1">
    <property type="nucleotide sequence ID" value="XM_017177549.3"/>
</dbReference>
<dbReference type="Proteomes" id="UP001652661">
    <property type="component" value="Chromosome 2L"/>
</dbReference>
<proteinExistence type="predicted"/>
<evidence type="ECO:0000259" key="6">
    <source>
        <dbReference type="PROSITE" id="PS50089"/>
    </source>
</evidence>
<dbReference type="InterPro" id="IPR001841">
    <property type="entry name" value="Znf_RING"/>
</dbReference>
<dbReference type="OrthoDB" id="1711136at2759"/>
<dbReference type="FunFam" id="1.10.1170.10:FF:000002">
    <property type="entry name" value="Baculoviral IAP repeat containing 7"/>
    <property type="match status" value="1"/>
</dbReference>
<keyword evidence="5" id="KW-1133">Transmembrane helix</keyword>
<dbReference type="SUPFAM" id="SSF57850">
    <property type="entry name" value="RING/U-box"/>
    <property type="match status" value="1"/>
</dbReference>
<feature type="transmembrane region" description="Helical" evidence="5">
    <location>
        <begin position="99"/>
        <end position="125"/>
    </location>
</feature>
<feature type="domain" description="RING-type" evidence="6">
    <location>
        <begin position="219"/>
        <end position="259"/>
    </location>
</feature>
<keyword evidence="7" id="KW-1185">Reference proteome</keyword>
<evidence type="ECO:0000256" key="1">
    <source>
        <dbReference type="ARBA" id="ARBA00022723"/>
    </source>
</evidence>
<keyword evidence="5" id="KW-0812">Transmembrane</keyword>
<dbReference type="SMART" id="SM00184">
    <property type="entry name" value="RING"/>
    <property type="match status" value="1"/>
</dbReference>
<reference evidence="7" key="1">
    <citation type="submission" date="2025-05" db="UniProtKB">
        <authorList>
            <consortium name="RefSeq"/>
        </authorList>
    </citation>
    <scope>NUCLEOTIDE SEQUENCE [LARGE SCALE GENOMIC DNA]</scope>
    <source>
        <strain evidence="7">14028-0561.14</strain>
    </source>
</reference>
<reference evidence="8" key="2">
    <citation type="submission" date="2025-08" db="UniProtKB">
        <authorList>
            <consortium name="RefSeq"/>
        </authorList>
    </citation>
    <scope>IDENTIFICATION</scope>
    <source>
        <strain evidence="8">14028-0561.14</strain>
        <tissue evidence="8">Whole fly</tissue>
    </source>
</reference>
<keyword evidence="2 4" id="KW-0863">Zinc-finger</keyword>
<gene>
    <name evidence="8" type="primary">LOC108082216</name>
</gene>
<evidence type="ECO:0000256" key="5">
    <source>
        <dbReference type="SAM" id="Phobius"/>
    </source>
</evidence>
<name>A0A6P4JEM3_DROKI</name>
<dbReference type="InterPro" id="IPR045194">
    <property type="entry name" value="MGRN1/RNF157-like"/>
</dbReference>
<dbReference type="GO" id="GO:0008270">
    <property type="term" value="F:zinc ion binding"/>
    <property type="evidence" value="ECO:0007669"/>
    <property type="project" value="UniProtKB-KW"/>
</dbReference>
<feature type="transmembrane region" description="Helical" evidence="5">
    <location>
        <begin position="145"/>
        <end position="167"/>
    </location>
</feature>